<dbReference type="EMBL" id="BRVS01000004">
    <property type="protein sequence ID" value="GLB66618.1"/>
    <property type="molecule type" value="Genomic_DNA"/>
</dbReference>
<sequence>MDHKPHRRSGPRVLAGVALALSLAGCSSLNPGTAEAADVASRFHADLASGDFQAACTLLAPGTVEKLEDGAAGSCARKLADLGLPGAGGVRSSQAYGSNAQVQLEADTVFLTLSGRHWKITAIGCTPRGEKPYDCEVEGN</sequence>
<reference evidence="2 3" key="1">
    <citation type="journal article" date="2023" name="Int. J. Syst. Evol. Microbiol.">
        <title>Arthrobacter mangrovi sp. nov., an actinobacterium isolated from the rhizosphere of a mangrove.</title>
        <authorList>
            <person name="Hamada M."/>
            <person name="Saitou S."/>
            <person name="Enomoto N."/>
            <person name="Nanri K."/>
            <person name="Hidaka K."/>
            <person name="Miura T."/>
            <person name="Tamura T."/>
        </authorList>
    </citation>
    <scope>NUCLEOTIDE SEQUENCE [LARGE SCALE GENOMIC DNA]</scope>
    <source>
        <strain evidence="2 3">NBRC 112813</strain>
    </source>
</reference>
<accession>A0ABQ5MRK1</accession>
<organism evidence="2 3">
    <name type="scientific">Arthrobacter mangrovi</name>
    <dbReference type="NCBI Taxonomy" id="2966350"/>
    <lineage>
        <taxon>Bacteria</taxon>
        <taxon>Bacillati</taxon>
        <taxon>Actinomycetota</taxon>
        <taxon>Actinomycetes</taxon>
        <taxon>Micrococcales</taxon>
        <taxon>Micrococcaceae</taxon>
        <taxon>Arthrobacter</taxon>
    </lineage>
</organism>
<comment type="caution">
    <text evidence="2">The sequence shown here is derived from an EMBL/GenBank/DDBJ whole genome shotgun (WGS) entry which is preliminary data.</text>
</comment>
<dbReference type="Proteomes" id="UP001209654">
    <property type="component" value="Unassembled WGS sequence"/>
</dbReference>
<feature type="chain" id="PRO_5045637619" description="Lipoprotein" evidence="1">
    <location>
        <begin position="37"/>
        <end position="140"/>
    </location>
</feature>
<protein>
    <recommendedName>
        <fullName evidence="4">Lipoprotein</fullName>
    </recommendedName>
</protein>
<keyword evidence="1" id="KW-0732">Signal</keyword>
<feature type="signal peptide" evidence="1">
    <location>
        <begin position="1"/>
        <end position="36"/>
    </location>
</feature>
<dbReference type="RefSeq" id="WP_264794764.1">
    <property type="nucleotide sequence ID" value="NZ_BRVS01000004.1"/>
</dbReference>
<evidence type="ECO:0000313" key="2">
    <source>
        <dbReference type="EMBL" id="GLB66618.1"/>
    </source>
</evidence>
<proteinExistence type="predicted"/>
<evidence type="ECO:0008006" key="4">
    <source>
        <dbReference type="Google" id="ProtNLM"/>
    </source>
</evidence>
<evidence type="ECO:0000256" key="1">
    <source>
        <dbReference type="SAM" id="SignalP"/>
    </source>
</evidence>
<gene>
    <name evidence="2" type="ORF">AHIS1636_10570</name>
</gene>
<keyword evidence="3" id="KW-1185">Reference proteome</keyword>
<dbReference type="PROSITE" id="PS51257">
    <property type="entry name" value="PROKAR_LIPOPROTEIN"/>
    <property type="match status" value="1"/>
</dbReference>
<name>A0ABQ5MRK1_9MICC</name>
<evidence type="ECO:0000313" key="3">
    <source>
        <dbReference type="Proteomes" id="UP001209654"/>
    </source>
</evidence>